<dbReference type="GO" id="GO:0042941">
    <property type="term" value="P:D-alanine transmembrane transport"/>
    <property type="evidence" value="ECO:0007669"/>
    <property type="project" value="TreeGrafter"/>
</dbReference>
<evidence type="ECO:0000256" key="1">
    <source>
        <dbReference type="ARBA" id="ARBA00004651"/>
    </source>
</evidence>
<dbReference type="GO" id="GO:0015190">
    <property type="term" value="F:L-leucine transmembrane transporter activity"/>
    <property type="evidence" value="ECO:0007669"/>
    <property type="project" value="TreeGrafter"/>
</dbReference>
<feature type="transmembrane region" description="Helical" evidence="10">
    <location>
        <begin position="63"/>
        <end position="82"/>
    </location>
</feature>
<evidence type="ECO:0000256" key="8">
    <source>
        <dbReference type="ARBA" id="ARBA00023136"/>
    </source>
</evidence>
<dbReference type="GO" id="GO:0005886">
    <property type="term" value="C:plasma membrane"/>
    <property type="evidence" value="ECO:0007669"/>
    <property type="project" value="UniProtKB-SubCell"/>
</dbReference>
<dbReference type="CDD" id="cd06582">
    <property type="entry name" value="TM_PBP1_LivH_like"/>
    <property type="match status" value="1"/>
</dbReference>
<feature type="transmembrane region" description="Helical" evidence="10">
    <location>
        <begin position="198"/>
        <end position="223"/>
    </location>
</feature>
<evidence type="ECO:0000256" key="9">
    <source>
        <dbReference type="ARBA" id="ARBA00037998"/>
    </source>
</evidence>
<evidence type="ECO:0000256" key="7">
    <source>
        <dbReference type="ARBA" id="ARBA00022989"/>
    </source>
</evidence>
<keyword evidence="6" id="KW-0029">Amino-acid transport</keyword>
<feature type="transmembrane region" description="Helical" evidence="10">
    <location>
        <begin position="6"/>
        <end position="27"/>
    </location>
</feature>
<keyword evidence="8 10" id="KW-0472">Membrane</keyword>
<dbReference type="RefSeq" id="WP_015856416.1">
    <property type="nucleotide sequence ID" value="NZ_CACVBG010000003.1"/>
</dbReference>
<evidence type="ECO:0000256" key="2">
    <source>
        <dbReference type="ARBA" id="ARBA00022448"/>
    </source>
</evidence>
<evidence type="ECO:0000256" key="5">
    <source>
        <dbReference type="ARBA" id="ARBA00022692"/>
    </source>
</evidence>
<dbReference type="Proteomes" id="UP000253846">
    <property type="component" value="Unassembled WGS sequence"/>
</dbReference>
<feature type="transmembrane region" description="Helical" evidence="10">
    <location>
        <begin position="332"/>
        <end position="351"/>
    </location>
</feature>
<protein>
    <submittedName>
        <fullName evidence="11">LIV-I protein H</fullName>
    </submittedName>
</protein>
<dbReference type="InterPro" id="IPR052157">
    <property type="entry name" value="BCAA_transport_permease"/>
</dbReference>
<dbReference type="InterPro" id="IPR001851">
    <property type="entry name" value="ABC_transp_permease"/>
</dbReference>
<feature type="transmembrane region" description="Helical" evidence="10">
    <location>
        <begin position="39"/>
        <end position="57"/>
    </location>
</feature>
<dbReference type="EMBL" id="UFTD01000002">
    <property type="protein sequence ID" value="SSZ40816.1"/>
    <property type="molecule type" value="Genomic_DNA"/>
</dbReference>
<feature type="transmembrane region" description="Helical" evidence="10">
    <location>
        <begin position="151"/>
        <end position="173"/>
    </location>
</feature>
<dbReference type="PANTHER" id="PTHR11795:SF371">
    <property type="entry name" value="HIGH-AFFINITY BRANCHED-CHAIN AMINO ACID TRANSPORT SYSTEM PERMEASE PROTEIN LIVH"/>
    <property type="match status" value="1"/>
</dbReference>
<dbReference type="Pfam" id="PF02653">
    <property type="entry name" value="BPD_transp_2"/>
    <property type="match status" value="1"/>
</dbReference>
<gene>
    <name evidence="11" type="primary">livH</name>
    <name evidence="11" type="ORF">NCTC12860_01976</name>
</gene>
<comment type="similarity">
    <text evidence="9">Belongs to the binding-protein-dependent transport system permease family. LivHM subfamily.</text>
</comment>
<evidence type="ECO:0000256" key="10">
    <source>
        <dbReference type="SAM" id="Phobius"/>
    </source>
</evidence>
<organism evidence="11 12">
    <name type="scientific">Bartonella grahamii</name>
    <dbReference type="NCBI Taxonomy" id="33045"/>
    <lineage>
        <taxon>Bacteria</taxon>
        <taxon>Pseudomonadati</taxon>
        <taxon>Pseudomonadota</taxon>
        <taxon>Alphaproteobacteria</taxon>
        <taxon>Hyphomicrobiales</taxon>
        <taxon>Bartonellaceae</taxon>
        <taxon>Bartonella</taxon>
    </lineage>
</organism>
<name>A0A336NGJ7_BARGR</name>
<keyword evidence="5 10" id="KW-0812">Transmembrane</keyword>
<dbReference type="GO" id="GO:0005304">
    <property type="term" value="F:L-valine transmembrane transporter activity"/>
    <property type="evidence" value="ECO:0007669"/>
    <property type="project" value="TreeGrafter"/>
</dbReference>
<dbReference type="OMA" id="NMGWFLI"/>
<keyword evidence="3" id="KW-1003">Cell membrane</keyword>
<dbReference type="PANTHER" id="PTHR11795">
    <property type="entry name" value="BRANCHED-CHAIN AMINO ACID TRANSPORT SYSTEM PERMEASE PROTEIN LIVH"/>
    <property type="match status" value="1"/>
</dbReference>
<evidence type="ECO:0000256" key="6">
    <source>
        <dbReference type="ARBA" id="ARBA00022970"/>
    </source>
</evidence>
<evidence type="ECO:0000313" key="12">
    <source>
        <dbReference type="Proteomes" id="UP000253846"/>
    </source>
</evidence>
<sequence length="358" mass="39213">MSTEMFIQYFFNALALGSLYGLIAIGYTMVYGILRLINFAHGDIFMLGAYFVFFSTISFMPAWAALLLLFIAALIYYSVFIGFKRRPSIYWIAVFLILALGFVYYFKISPQDFTPIWVLALCFSIFITSAVGIIVDQLAYKPLRHAPRISALIGAIGVSFFIENLSTVLFSGVPKGVKQPDFLVTPFLWHLGSGADGIIRIAPMSLIVPVVSLILIVLLLWIIHKTKPGLAMRAISHDIETTRLMGVSVNKVIAFTFGIGSALAAIAGIMWSLRYPQIQPYMGVLPGLKAFIAAVIGGIGSIPGAMLGGLLLGFIEIMIIAFFPALSGYRDAFAFILLILILLILPTGLMGKKSQEKI</sequence>
<feature type="transmembrane region" description="Helical" evidence="10">
    <location>
        <begin position="118"/>
        <end position="139"/>
    </location>
</feature>
<dbReference type="GO" id="GO:1903806">
    <property type="term" value="P:L-isoleucine import across plasma membrane"/>
    <property type="evidence" value="ECO:0007669"/>
    <property type="project" value="TreeGrafter"/>
</dbReference>
<keyword evidence="7 10" id="KW-1133">Transmembrane helix</keyword>
<feature type="transmembrane region" description="Helical" evidence="10">
    <location>
        <begin position="89"/>
        <end position="106"/>
    </location>
</feature>
<dbReference type="GO" id="GO:0015192">
    <property type="term" value="F:L-phenylalanine transmembrane transporter activity"/>
    <property type="evidence" value="ECO:0007669"/>
    <property type="project" value="TreeGrafter"/>
</dbReference>
<feature type="transmembrane region" description="Helical" evidence="10">
    <location>
        <begin position="252"/>
        <end position="272"/>
    </location>
</feature>
<dbReference type="AlphaFoldDB" id="A0A336NGJ7"/>
<accession>A0A336NGJ7</accession>
<proteinExistence type="inferred from homology"/>
<dbReference type="GO" id="GO:0015808">
    <property type="term" value="P:L-alanine transport"/>
    <property type="evidence" value="ECO:0007669"/>
    <property type="project" value="TreeGrafter"/>
</dbReference>
<evidence type="ECO:0000256" key="4">
    <source>
        <dbReference type="ARBA" id="ARBA00022519"/>
    </source>
</evidence>
<reference evidence="11 12" key="1">
    <citation type="submission" date="2018-06" db="EMBL/GenBank/DDBJ databases">
        <authorList>
            <consortium name="Pathogen Informatics"/>
            <person name="Doyle S."/>
        </authorList>
    </citation>
    <scope>NUCLEOTIDE SEQUENCE [LARGE SCALE GENOMIC DNA]</scope>
    <source>
        <strain evidence="11 12">NCTC12860</strain>
    </source>
</reference>
<keyword evidence="4" id="KW-0997">Cell inner membrane</keyword>
<evidence type="ECO:0000256" key="3">
    <source>
        <dbReference type="ARBA" id="ARBA00022475"/>
    </source>
</evidence>
<comment type="subcellular location">
    <subcellularLocation>
        <location evidence="1">Cell membrane</location>
        <topology evidence="1">Multi-pass membrane protein</topology>
    </subcellularLocation>
</comment>
<evidence type="ECO:0000313" key="11">
    <source>
        <dbReference type="EMBL" id="SSZ40816.1"/>
    </source>
</evidence>
<keyword evidence="2" id="KW-0813">Transport</keyword>
<dbReference type="GO" id="GO:0015188">
    <property type="term" value="F:L-isoleucine transmembrane transporter activity"/>
    <property type="evidence" value="ECO:0007669"/>
    <property type="project" value="TreeGrafter"/>
</dbReference>